<accession>A0A9D1VB08</accession>
<evidence type="ECO:0000313" key="7">
    <source>
        <dbReference type="EMBL" id="HIX19832.1"/>
    </source>
</evidence>
<dbReference type="Gene3D" id="3.90.780.10">
    <property type="entry name" value="5'-Nucleotidase, C-terminal domain"/>
    <property type="match status" value="1"/>
</dbReference>
<dbReference type="InterPro" id="IPR029052">
    <property type="entry name" value="Metallo-depent_PP-like"/>
</dbReference>
<evidence type="ECO:0000259" key="6">
    <source>
        <dbReference type="Pfam" id="PF02872"/>
    </source>
</evidence>
<evidence type="ECO:0000259" key="5">
    <source>
        <dbReference type="Pfam" id="PF00149"/>
    </source>
</evidence>
<dbReference type="InterPro" id="IPR008334">
    <property type="entry name" value="5'-Nucleotdase_C"/>
</dbReference>
<dbReference type="Pfam" id="PF00149">
    <property type="entry name" value="Metallophos"/>
    <property type="match status" value="1"/>
</dbReference>
<proteinExistence type="inferred from homology"/>
<gene>
    <name evidence="7" type="ORF">H9862_04420</name>
</gene>
<dbReference type="AlphaFoldDB" id="A0A9D1VB08"/>
<evidence type="ECO:0000256" key="2">
    <source>
        <dbReference type="ARBA" id="ARBA00022729"/>
    </source>
</evidence>
<dbReference type="SUPFAM" id="SSF56300">
    <property type="entry name" value="Metallo-dependent phosphatases"/>
    <property type="match status" value="1"/>
</dbReference>
<protein>
    <submittedName>
        <fullName evidence="7">Bifunctional metallophosphatase/5'-nucleotidase</fullName>
    </submittedName>
</protein>
<evidence type="ECO:0000256" key="3">
    <source>
        <dbReference type="RuleBase" id="RU362119"/>
    </source>
</evidence>
<dbReference type="InterPro" id="IPR036907">
    <property type="entry name" value="5'-Nucleotdase_C_sf"/>
</dbReference>
<evidence type="ECO:0000256" key="1">
    <source>
        <dbReference type="ARBA" id="ARBA00006654"/>
    </source>
</evidence>
<dbReference type="PANTHER" id="PTHR11575:SF24">
    <property type="entry name" value="5'-NUCLEOTIDASE"/>
    <property type="match status" value="1"/>
</dbReference>
<comment type="caution">
    <text evidence="7">The sequence shown here is derived from an EMBL/GenBank/DDBJ whole genome shotgun (WGS) entry which is preliminary data.</text>
</comment>
<evidence type="ECO:0000256" key="4">
    <source>
        <dbReference type="SAM" id="MobiDB-lite"/>
    </source>
</evidence>
<comment type="similarity">
    <text evidence="1 3">Belongs to the 5'-nucleotidase family.</text>
</comment>
<dbReference type="InterPro" id="IPR006146">
    <property type="entry name" value="5'-Nucleotdase_CS"/>
</dbReference>
<dbReference type="PRINTS" id="PR01607">
    <property type="entry name" value="APYRASEFAMLY"/>
</dbReference>
<dbReference type="InterPro" id="IPR006179">
    <property type="entry name" value="5_nucleotidase/apyrase"/>
</dbReference>
<dbReference type="EMBL" id="DXFQ01000074">
    <property type="protein sequence ID" value="HIX19832.1"/>
    <property type="molecule type" value="Genomic_DNA"/>
</dbReference>
<evidence type="ECO:0000313" key="8">
    <source>
        <dbReference type="Proteomes" id="UP000823964"/>
    </source>
</evidence>
<reference evidence="7" key="1">
    <citation type="journal article" date="2021" name="PeerJ">
        <title>Extensive microbial diversity within the chicken gut microbiome revealed by metagenomics and culture.</title>
        <authorList>
            <person name="Gilroy R."/>
            <person name="Ravi A."/>
            <person name="Getino M."/>
            <person name="Pursley I."/>
            <person name="Horton D.L."/>
            <person name="Alikhan N.F."/>
            <person name="Baker D."/>
            <person name="Gharbi K."/>
            <person name="Hall N."/>
            <person name="Watson M."/>
            <person name="Adriaenssens E.M."/>
            <person name="Foster-Nyarko E."/>
            <person name="Jarju S."/>
            <person name="Secka A."/>
            <person name="Antonio M."/>
            <person name="Oren A."/>
            <person name="Chaudhuri R.R."/>
            <person name="La Ragione R."/>
            <person name="Hildebrand F."/>
            <person name="Pallen M.J."/>
        </authorList>
    </citation>
    <scope>NUCLEOTIDE SEQUENCE</scope>
    <source>
        <strain evidence="7">14975</strain>
    </source>
</reference>
<keyword evidence="2" id="KW-0732">Signal</keyword>
<dbReference type="Gene3D" id="3.60.21.10">
    <property type="match status" value="1"/>
</dbReference>
<feature type="region of interest" description="Disordered" evidence="4">
    <location>
        <begin position="468"/>
        <end position="498"/>
    </location>
</feature>
<organism evidence="7 8">
    <name type="scientific">Candidatus Akkermansia intestinigallinarum</name>
    <dbReference type="NCBI Taxonomy" id="2838431"/>
    <lineage>
        <taxon>Bacteria</taxon>
        <taxon>Pseudomonadati</taxon>
        <taxon>Verrucomicrobiota</taxon>
        <taxon>Verrucomicrobiia</taxon>
        <taxon>Verrucomicrobiales</taxon>
        <taxon>Akkermansiaceae</taxon>
        <taxon>Akkermansia</taxon>
    </lineage>
</organism>
<dbReference type="CDD" id="cd00845">
    <property type="entry name" value="MPP_UshA_N_like"/>
    <property type="match status" value="1"/>
</dbReference>
<dbReference type="Pfam" id="PF02872">
    <property type="entry name" value="5_nucleotid_C"/>
    <property type="match status" value="1"/>
</dbReference>
<keyword evidence="3" id="KW-0378">Hydrolase</keyword>
<name>A0A9D1VB08_9BACT</name>
<dbReference type="GO" id="GO:0016788">
    <property type="term" value="F:hydrolase activity, acting on ester bonds"/>
    <property type="evidence" value="ECO:0007669"/>
    <property type="project" value="InterPro"/>
</dbReference>
<dbReference type="GO" id="GO:0046872">
    <property type="term" value="F:metal ion binding"/>
    <property type="evidence" value="ECO:0007669"/>
    <property type="project" value="InterPro"/>
</dbReference>
<dbReference type="GO" id="GO:0009166">
    <property type="term" value="P:nucleotide catabolic process"/>
    <property type="evidence" value="ECO:0007669"/>
    <property type="project" value="InterPro"/>
</dbReference>
<dbReference type="Proteomes" id="UP000823964">
    <property type="component" value="Unassembled WGS sequence"/>
</dbReference>
<keyword evidence="3" id="KW-0547">Nucleotide-binding</keyword>
<dbReference type="InterPro" id="IPR004843">
    <property type="entry name" value="Calcineurin-like_PHP"/>
</dbReference>
<dbReference type="PANTHER" id="PTHR11575">
    <property type="entry name" value="5'-NUCLEOTIDASE-RELATED"/>
    <property type="match status" value="1"/>
</dbReference>
<reference evidence="7" key="2">
    <citation type="submission" date="2021-04" db="EMBL/GenBank/DDBJ databases">
        <authorList>
            <person name="Gilroy R."/>
        </authorList>
    </citation>
    <scope>NUCLEOTIDE SEQUENCE</scope>
    <source>
        <strain evidence="7">14975</strain>
    </source>
</reference>
<feature type="compositionally biased region" description="Low complexity" evidence="4">
    <location>
        <begin position="470"/>
        <end position="498"/>
    </location>
</feature>
<feature type="domain" description="5'-Nucleotidase C-terminal" evidence="6">
    <location>
        <begin position="301"/>
        <end position="425"/>
    </location>
</feature>
<dbReference type="SUPFAM" id="SSF55816">
    <property type="entry name" value="5'-nucleotidase (syn. UDP-sugar hydrolase), C-terminal domain"/>
    <property type="match status" value="1"/>
</dbReference>
<dbReference type="GO" id="GO:0000166">
    <property type="term" value="F:nucleotide binding"/>
    <property type="evidence" value="ECO:0007669"/>
    <property type="project" value="UniProtKB-KW"/>
</dbReference>
<dbReference type="PROSITE" id="PS00786">
    <property type="entry name" value="5_NUCLEOTIDASE_2"/>
    <property type="match status" value="1"/>
</dbReference>
<sequence length="498" mass="53933">MRLLLLYLLAFVSVASAELVTVLGINDMHANIDALPRLAAFLKAERDASPELLLLSAGDNRTGDPYVDHGEKPGVPMIRLMNRLGFDLSTLGNHEFDSGRRALQANLDAARFGFVCANVRSAEGAELNLKPYHIFERQGVRIGVLGLVQVGKQGLPDANPANCRGLIFRDPLAVARDYAYLRGECDVLILLTHLGLSDDRQLARIFPEADAIIGGHSHTRVDGAVLENGVLITQAEYRVSCITRLTFDVENGKVLRKTAELIPLSDYTADPDMQAAVDAVRADPAMNRRLTLINPAINSRESLGCLMADAMRSYTRADVAVVNAGNVRIPGLPEGPFTVADCYRLDPFCNSMVVFRATGRELLAFLNSVPEADHYGAPYVSGMRYKAVKPAAERRPMRITEAATEDGRPIEPDALYTVVTNSYLMATVPALPADRGRPVRADVPQALIRFTEGRETAVYADLSRIEVTESPDASAEPGPADAAGAAAKEGRRSAGSLR</sequence>
<feature type="domain" description="Calcineurin-like phosphoesterase" evidence="5">
    <location>
        <begin position="21"/>
        <end position="219"/>
    </location>
</feature>